<organism evidence="1 2">
    <name type="scientific">Elysia marginata</name>
    <dbReference type="NCBI Taxonomy" id="1093978"/>
    <lineage>
        <taxon>Eukaryota</taxon>
        <taxon>Metazoa</taxon>
        <taxon>Spiralia</taxon>
        <taxon>Lophotrochozoa</taxon>
        <taxon>Mollusca</taxon>
        <taxon>Gastropoda</taxon>
        <taxon>Heterobranchia</taxon>
        <taxon>Euthyneura</taxon>
        <taxon>Panpulmonata</taxon>
        <taxon>Sacoglossa</taxon>
        <taxon>Placobranchoidea</taxon>
        <taxon>Plakobranchidae</taxon>
        <taxon>Elysia</taxon>
    </lineage>
</organism>
<keyword evidence="2" id="KW-1185">Reference proteome</keyword>
<evidence type="ECO:0000313" key="1">
    <source>
        <dbReference type="EMBL" id="GFS24926.1"/>
    </source>
</evidence>
<reference evidence="1 2" key="1">
    <citation type="journal article" date="2021" name="Elife">
        <title>Chloroplast acquisition without the gene transfer in kleptoplastic sea slugs, Plakobranchus ocellatus.</title>
        <authorList>
            <person name="Maeda T."/>
            <person name="Takahashi S."/>
            <person name="Yoshida T."/>
            <person name="Shimamura S."/>
            <person name="Takaki Y."/>
            <person name="Nagai Y."/>
            <person name="Toyoda A."/>
            <person name="Suzuki Y."/>
            <person name="Arimoto A."/>
            <person name="Ishii H."/>
            <person name="Satoh N."/>
            <person name="Nishiyama T."/>
            <person name="Hasebe M."/>
            <person name="Maruyama T."/>
            <person name="Minagawa J."/>
            <person name="Obokata J."/>
            <person name="Shigenobu S."/>
        </authorList>
    </citation>
    <scope>NUCLEOTIDE SEQUENCE [LARGE SCALE GENOMIC DNA]</scope>
</reference>
<name>A0AAV4JU92_9GAST</name>
<dbReference type="AlphaFoldDB" id="A0AAV4JU92"/>
<dbReference type="Proteomes" id="UP000762676">
    <property type="component" value="Unassembled WGS sequence"/>
</dbReference>
<evidence type="ECO:0000313" key="2">
    <source>
        <dbReference type="Proteomes" id="UP000762676"/>
    </source>
</evidence>
<accession>A0AAV4JU92</accession>
<gene>
    <name evidence="1" type="ORF">ElyMa_001675000</name>
</gene>
<dbReference type="EMBL" id="BMAT01003411">
    <property type="protein sequence ID" value="GFS24926.1"/>
    <property type="molecule type" value="Genomic_DNA"/>
</dbReference>
<comment type="caution">
    <text evidence="1">The sequence shown here is derived from an EMBL/GenBank/DDBJ whole genome shotgun (WGS) entry which is preliminary data.</text>
</comment>
<sequence>MRPSHPCVQPSLQCEQSDQILDLRRNPWPMPHSDNNGDIFDTHCSQGVLICTTPGIAGHLHLLGGHADQLISRLTDQTTRSIPPIFLFFSGPSPKGLGCPARRLSPLPSLVFAVKIHKLMRR</sequence>
<protein>
    <submittedName>
        <fullName evidence="1">Uncharacterized protein</fullName>
    </submittedName>
</protein>
<proteinExistence type="predicted"/>